<name>A0A6N3DG46_9FIRM</name>
<dbReference type="RefSeq" id="WP_055087826.1">
    <property type="nucleotide sequence ID" value="NZ_CABIXZ010000001.1"/>
</dbReference>
<dbReference type="EMBL" id="CACRUE010000033">
    <property type="protein sequence ID" value="VYU26754.1"/>
    <property type="molecule type" value="Genomic_DNA"/>
</dbReference>
<organism evidence="2">
    <name type="scientific">Intestinibacter bartlettii</name>
    <dbReference type="NCBI Taxonomy" id="261299"/>
    <lineage>
        <taxon>Bacteria</taxon>
        <taxon>Bacillati</taxon>
        <taxon>Bacillota</taxon>
        <taxon>Clostridia</taxon>
        <taxon>Peptostreptococcales</taxon>
        <taxon>Peptostreptococcaceae</taxon>
        <taxon>Intestinibacter</taxon>
    </lineage>
</organism>
<reference evidence="2" key="1">
    <citation type="submission" date="2019-11" db="EMBL/GenBank/DDBJ databases">
        <authorList>
            <person name="Feng L."/>
        </authorList>
    </citation>
    <scope>NUCLEOTIDE SEQUENCE</scope>
    <source>
        <strain evidence="2">IbartlettiiLFYP30</strain>
    </source>
</reference>
<dbReference type="InterPro" id="IPR013022">
    <property type="entry name" value="Xyl_isomerase-like_TIM-brl"/>
</dbReference>
<dbReference type="InterPro" id="IPR036237">
    <property type="entry name" value="Xyl_isomerase-like_sf"/>
</dbReference>
<protein>
    <submittedName>
        <fullName evidence="2">Endonuclease IV</fullName>
    </submittedName>
</protein>
<evidence type="ECO:0000259" key="1">
    <source>
        <dbReference type="Pfam" id="PF01261"/>
    </source>
</evidence>
<gene>
    <name evidence="2" type="ORF">IBLFYP30_02193</name>
</gene>
<keyword evidence="2" id="KW-0540">Nuclease</keyword>
<dbReference type="SUPFAM" id="SSF51658">
    <property type="entry name" value="Xylose isomerase-like"/>
    <property type="match status" value="1"/>
</dbReference>
<keyword evidence="2" id="KW-0378">Hydrolase</keyword>
<dbReference type="AlphaFoldDB" id="A0A6N3DG46"/>
<feature type="domain" description="Xylose isomerase-like TIM barrel" evidence="1">
    <location>
        <begin position="38"/>
        <end position="238"/>
    </location>
</feature>
<dbReference type="Pfam" id="PF01261">
    <property type="entry name" value="AP_endonuc_2"/>
    <property type="match status" value="1"/>
</dbReference>
<accession>A0A6N3DG46</accession>
<keyword evidence="2" id="KW-0255">Endonuclease</keyword>
<evidence type="ECO:0000313" key="2">
    <source>
        <dbReference type="EMBL" id="VYU26754.1"/>
    </source>
</evidence>
<dbReference type="Gene3D" id="3.20.20.150">
    <property type="entry name" value="Divalent-metal-dependent TIM barrel enzymes"/>
    <property type="match status" value="1"/>
</dbReference>
<sequence length="249" mass="29373">MKIGISALKFNLEDALNICKKNKKITHIEMGIDNLEDVEALKKYKDEINKLNLSISIHLPMELNTCEDIKFIRNSWVDFICEMDKILSLDFDIKYYNAHLGYIMSTRLDKNRQRYLQNTVEFLNDEKLKNNLQNKIISIENTYSKKGDFSNVGNSVYDFKYIFDKIENDNVYFCYDTGHDLIDNSDYEQIFDKIKIIHFSDNNGKEDLHIGYTKGILDSSIFEKIENVNPDYLILEINFDDIENTLKYF</sequence>
<proteinExistence type="predicted"/>
<dbReference type="GO" id="GO:0004519">
    <property type="term" value="F:endonuclease activity"/>
    <property type="evidence" value="ECO:0007669"/>
    <property type="project" value="UniProtKB-KW"/>
</dbReference>